<dbReference type="PANTHER" id="PTHR42747">
    <property type="entry name" value="NITRONATE MONOOXYGENASE-RELATED"/>
    <property type="match status" value="1"/>
</dbReference>
<evidence type="ECO:0000313" key="10">
    <source>
        <dbReference type="EMBL" id="WQD40226.1"/>
    </source>
</evidence>
<dbReference type="RefSeq" id="WP_114789609.1">
    <property type="nucleotide sequence ID" value="NZ_CP139960.1"/>
</dbReference>
<evidence type="ECO:0000256" key="4">
    <source>
        <dbReference type="ARBA" id="ARBA00022630"/>
    </source>
</evidence>
<evidence type="ECO:0000256" key="2">
    <source>
        <dbReference type="ARBA" id="ARBA00009881"/>
    </source>
</evidence>
<keyword evidence="4" id="KW-0285">Flavoprotein</keyword>
<evidence type="ECO:0000256" key="3">
    <source>
        <dbReference type="ARBA" id="ARBA00022575"/>
    </source>
</evidence>
<evidence type="ECO:0000313" key="11">
    <source>
        <dbReference type="Proteomes" id="UP001325680"/>
    </source>
</evidence>
<sequence>MWNETKLTKLLGIDFPIVQGPFGGGLSSVKLTSTVSNAGALGSFGGQPFSAEEIIQTGREIRKHTNKPFNINLWVNDRDGRLDSFDNDNYKKLTAVFKPYFDELGLSIPDMPTDLGPKFEDQVEAIFEVKPAVFSFVYGIPSQSILEKCRQLGIKTIGAATTVDEAIALQNAGADAIVATGFEAGGHRVSFLQSAEDSLTGTFALIPQVADAVKIPTIAAGGIADARGLYAALTLGADAAQIGTAFLATAQSNATQEHKERLFSSDARYTTLTKIFTGRLSRGLRNRLTDELKSYEHILAPYPLQGKFMGFMKAYPATADSNPDIKSYWAGQAAPLLKHKDARVLVESLVNEMNKKLRRNNQTFRR</sequence>
<reference evidence="10 11" key="1">
    <citation type="submission" date="2023-12" db="EMBL/GenBank/DDBJ databases">
        <title>Genome sequencing and assembly of bacterial species from a model synthetic community.</title>
        <authorList>
            <person name="Hogle S.L."/>
        </authorList>
    </citation>
    <scope>NUCLEOTIDE SEQUENCE [LARGE SCALE GENOMIC DNA]</scope>
    <source>
        <strain evidence="10 11">HAMBI_3031</strain>
    </source>
</reference>
<dbReference type="PANTHER" id="PTHR42747:SF3">
    <property type="entry name" value="NITRONATE MONOOXYGENASE-RELATED"/>
    <property type="match status" value="1"/>
</dbReference>
<dbReference type="InterPro" id="IPR004136">
    <property type="entry name" value="NMO"/>
</dbReference>
<keyword evidence="11" id="KW-1185">Reference proteome</keyword>
<dbReference type="SUPFAM" id="SSF51412">
    <property type="entry name" value="Inosine monophosphate dehydrogenase (IMPDH)"/>
    <property type="match status" value="1"/>
</dbReference>
<dbReference type="InterPro" id="IPR013785">
    <property type="entry name" value="Aldolase_TIM"/>
</dbReference>
<comment type="catalytic activity">
    <reaction evidence="9">
        <text>3 propionate 3-nitronate + 3 O2 + H2O = 3 3-oxopropanoate + 2 nitrate + nitrite + H2O2 + 3 H(+)</text>
        <dbReference type="Rhea" id="RHEA:57332"/>
        <dbReference type="ChEBI" id="CHEBI:15377"/>
        <dbReference type="ChEBI" id="CHEBI:15378"/>
        <dbReference type="ChEBI" id="CHEBI:15379"/>
        <dbReference type="ChEBI" id="CHEBI:16240"/>
        <dbReference type="ChEBI" id="CHEBI:16301"/>
        <dbReference type="ChEBI" id="CHEBI:17632"/>
        <dbReference type="ChEBI" id="CHEBI:33190"/>
        <dbReference type="ChEBI" id="CHEBI:136067"/>
    </reaction>
</comment>
<organism evidence="10 11">
    <name type="scientific">Niabella yanshanensis</name>
    <dbReference type="NCBI Taxonomy" id="577386"/>
    <lineage>
        <taxon>Bacteria</taxon>
        <taxon>Pseudomonadati</taxon>
        <taxon>Bacteroidota</taxon>
        <taxon>Chitinophagia</taxon>
        <taxon>Chitinophagales</taxon>
        <taxon>Chitinophagaceae</taxon>
        <taxon>Niabella</taxon>
    </lineage>
</organism>
<evidence type="ECO:0000256" key="9">
    <source>
        <dbReference type="ARBA" id="ARBA00049401"/>
    </source>
</evidence>
<keyword evidence="6 10" id="KW-0560">Oxidoreductase</keyword>
<dbReference type="CDD" id="cd04730">
    <property type="entry name" value="NPD_like"/>
    <property type="match status" value="1"/>
</dbReference>
<evidence type="ECO:0000256" key="7">
    <source>
        <dbReference type="ARBA" id="ARBA00023033"/>
    </source>
</evidence>
<proteinExistence type="inferred from homology"/>
<evidence type="ECO:0000256" key="8">
    <source>
        <dbReference type="ARBA" id="ARBA00031155"/>
    </source>
</evidence>
<accession>A0ABZ0WCS5</accession>
<evidence type="ECO:0000256" key="1">
    <source>
        <dbReference type="ARBA" id="ARBA00001917"/>
    </source>
</evidence>
<dbReference type="Gene3D" id="3.20.20.70">
    <property type="entry name" value="Aldolase class I"/>
    <property type="match status" value="1"/>
</dbReference>
<keyword evidence="3" id="KW-0216">Detoxification</keyword>
<protein>
    <recommendedName>
        <fullName evidence="8">Propionate 3-nitronate monooxygenase</fullName>
    </recommendedName>
</protein>
<evidence type="ECO:0000256" key="5">
    <source>
        <dbReference type="ARBA" id="ARBA00022643"/>
    </source>
</evidence>
<comment type="similarity">
    <text evidence="2">Belongs to the nitronate monooxygenase family. NMO class I subfamily.</text>
</comment>
<dbReference type="Pfam" id="PF03060">
    <property type="entry name" value="NMO"/>
    <property type="match status" value="1"/>
</dbReference>
<gene>
    <name evidence="10" type="ORF">U0035_08725</name>
</gene>
<dbReference type="EMBL" id="CP139960">
    <property type="protein sequence ID" value="WQD40226.1"/>
    <property type="molecule type" value="Genomic_DNA"/>
</dbReference>
<keyword evidence="7 10" id="KW-0503">Monooxygenase</keyword>
<dbReference type="GO" id="GO:0004497">
    <property type="term" value="F:monooxygenase activity"/>
    <property type="evidence" value="ECO:0007669"/>
    <property type="project" value="UniProtKB-KW"/>
</dbReference>
<evidence type="ECO:0000256" key="6">
    <source>
        <dbReference type="ARBA" id="ARBA00023002"/>
    </source>
</evidence>
<name>A0ABZ0WCS5_9BACT</name>
<dbReference type="Proteomes" id="UP001325680">
    <property type="component" value="Chromosome"/>
</dbReference>
<comment type="cofactor">
    <cofactor evidence="1">
        <name>FMN</name>
        <dbReference type="ChEBI" id="CHEBI:58210"/>
    </cofactor>
</comment>
<keyword evidence="5" id="KW-0288">FMN</keyword>